<keyword evidence="2" id="KW-1133">Transmembrane helix</keyword>
<evidence type="ECO:0000256" key="1">
    <source>
        <dbReference type="SAM" id="MobiDB-lite"/>
    </source>
</evidence>
<feature type="transmembrane region" description="Helical" evidence="2">
    <location>
        <begin position="160"/>
        <end position="183"/>
    </location>
</feature>
<feature type="signal peptide" evidence="3">
    <location>
        <begin position="1"/>
        <end position="26"/>
    </location>
</feature>
<protein>
    <recommendedName>
        <fullName evidence="6">DUF4386 domain-containing protein</fullName>
    </recommendedName>
</protein>
<evidence type="ECO:0000256" key="2">
    <source>
        <dbReference type="SAM" id="Phobius"/>
    </source>
</evidence>
<accession>A0A2V5INV9</accession>
<reference evidence="4 5" key="1">
    <citation type="submission" date="2018-05" db="EMBL/GenBank/DDBJ databases">
        <title>Genetic diversity of glacier-inhabiting Cryobacterium bacteria in China and description of Cryobacterium mengkeensis sp. nov. and Arthrobacter glacialis sp. nov.</title>
        <authorList>
            <person name="Liu Q."/>
            <person name="Xin Y.-H."/>
        </authorList>
    </citation>
    <scope>NUCLEOTIDE SEQUENCE [LARGE SCALE GENOMIC DNA]</scope>
    <source>
        <strain evidence="4 5">B7</strain>
    </source>
</reference>
<proteinExistence type="predicted"/>
<feature type="region of interest" description="Disordered" evidence="1">
    <location>
        <begin position="192"/>
        <end position="219"/>
    </location>
</feature>
<dbReference type="RefSeq" id="WP_110485371.1">
    <property type="nucleotide sequence ID" value="NZ_QJVC01000010.1"/>
</dbReference>
<evidence type="ECO:0008006" key="6">
    <source>
        <dbReference type="Google" id="ProtNLM"/>
    </source>
</evidence>
<sequence>MSQTGTQLSSLYISLALLGIAALASAATSSLLPGLSGDMTVLASAAETTSWIFAASSWAAGILSGVYCLASLAYAFVSFRRGALPNTATLRLVVGLAAGVHLAGLLEGLWRAPSSTRTFDVTLASLVILELSVIAVLGWRKNSELRVSRSIKVHKEHSAMAVVGTLFVAAILVATITTVGMAASTAGELAVPHSGHTGTENGPAVPSNIEQLKNQGHHH</sequence>
<keyword evidence="3" id="KW-0732">Signal</keyword>
<feature type="chain" id="PRO_5015912848" description="DUF4386 domain-containing protein" evidence="3">
    <location>
        <begin position="27"/>
        <end position="219"/>
    </location>
</feature>
<feature type="transmembrane region" description="Helical" evidence="2">
    <location>
        <begin position="121"/>
        <end position="139"/>
    </location>
</feature>
<dbReference type="Proteomes" id="UP000247980">
    <property type="component" value="Unassembled WGS sequence"/>
</dbReference>
<organism evidence="4 5">
    <name type="scientific">Arthrobacter psychrolactophilus</name>
    <dbReference type="NCBI Taxonomy" id="92442"/>
    <lineage>
        <taxon>Bacteria</taxon>
        <taxon>Bacillati</taxon>
        <taxon>Actinomycetota</taxon>
        <taxon>Actinomycetes</taxon>
        <taxon>Micrococcales</taxon>
        <taxon>Micrococcaceae</taxon>
        <taxon>Arthrobacter</taxon>
    </lineage>
</organism>
<keyword evidence="2" id="KW-0472">Membrane</keyword>
<name>A0A2V5INV9_9MICC</name>
<feature type="transmembrane region" description="Helical" evidence="2">
    <location>
        <begin position="50"/>
        <end position="77"/>
    </location>
</feature>
<feature type="compositionally biased region" description="Polar residues" evidence="1">
    <location>
        <begin position="208"/>
        <end position="219"/>
    </location>
</feature>
<dbReference type="AlphaFoldDB" id="A0A2V5INV9"/>
<evidence type="ECO:0000256" key="3">
    <source>
        <dbReference type="SAM" id="SignalP"/>
    </source>
</evidence>
<evidence type="ECO:0000313" key="5">
    <source>
        <dbReference type="Proteomes" id="UP000247980"/>
    </source>
</evidence>
<feature type="transmembrane region" description="Helical" evidence="2">
    <location>
        <begin position="89"/>
        <end position="109"/>
    </location>
</feature>
<dbReference type="OrthoDB" id="4951053at2"/>
<dbReference type="EMBL" id="QJVC01000010">
    <property type="protein sequence ID" value="PYI38245.1"/>
    <property type="molecule type" value="Genomic_DNA"/>
</dbReference>
<comment type="caution">
    <text evidence="4">The sequence shown here is derived from an EMBL/GenBank/DDBJ whole genome shotgun (WGS) entry which is preliminary data.</text>
</comment>
<keyword evidence="2" id="KW-0812">Transmembrane</keyword>
<evidence type="ECO:0000313" key="4">
    <source>
        <dbReference type="EMBL" id="PYI38245.1"/>
    </source>
</evidence>
<keyword evidence="5" id="KW-1185">Reference proteome</keyword>
<gene>
    <name evidence="4" type="ORF">CVS30_10900</name>
</gene>